<evidence type="ECO:0000313" key="7">
    <source>
        <dbReference type="EMBL" id="SJZ54465.1"/>
    </source>
</evidence>
<dbReference type="GeneID" id="78316896"/>
<evidence type="ECO:0000256" key="5">
    <source>
        <dbReference type="ARBA" id="ARBA00023136"/>
    </source>
</evidence>
<feature type="transmembrane region" description="Helical" evidence="6">
    <location>
        <begin position="376"/>
        <end position="396"/>
    </location>
</feature>
<dbReference type="RefSeq" id="WP_143593283.1">
    <property type="nucleotide sequence ID" value="NZ_FUWG01000011.1"/>
</dbReference>
<feature type="transmembrane region" description="Helical" evidence="6">
    <location>
        <begin position="231"/>
        <end position="253"/>
    </location>
</feature>
<feature type="transmembrane region" description="Helical" evidence="6">
    <location>
        <begin position="339"/>
        <end position="356"/>
    </location>
</feature>
<evidence type="ECO:0008006" key="9">
    <source>
        <dbReference type="Google" id="ProtNLM"/>
    </source>
</evidence>
<keyword evidence="3 6" id="KW-0812">Transmembrane</keyword>
<dbReference type="GO" id="GO:0005886">
    <property type="term" value="C:plasma membrane"/>
    <property type="evidence" value="ECO:0007669"/>
    <property type="project" value="UniProtKB-SubCell"/>
</dbReference>
<feature type="transmembrane region" description="Helical" evidence="6">
    <location>
        <begin position="464"/>
        <end position="487"/>
    </location>
</feature>
<evidence type="ECO:0000256" key="3">
    <source>
        <dbReference type="ARBA" id="ARBA00022692"/>
    </source>
</evidence>
<dbReference type="EMBL" id="FUWG01000011">
    <property type="protein sequence ID" value="SJZ54465.1"/>
    <property type="molecule type" value="Genomic_DNA"/>
</dbReference>
<accession>A0A1T4LIA3</accession>
<organism evidence="7 8">
    <name type="scientific">Treponema porcinum</name>
    <dbReference type="NCBI Taxonomy" id="261392"/>
    <lineage>
        <taxon>Bacteria</taxon>
        <taxon>Pseudomonadati</taxon>
        <taxon>Spirochaetota</taxon>
        <taxon>Spirochaetia</taxon>
        <taxon>Spirochaetales</taxon>
        <taxon>Treponemataceae</taxon>
        <taxon>Treponema</taxon>
    </lineage>
</organism>
<keyword evidence="5 6" id="KW-0472">Membrane</keyword>
<dbReference type="PANTHER" id="PTHR30250:SF26">
    <property type="entry name" value="PSMA PROTEIN"/>
    <property type="match status" value="1"/>
</dbReference>
<feature type="transmembrane region" description="Helical" evidence="6">
    <location>
        <begin position="259"/>
        <end position="276"/>
    </location>
</feature>
<feature type="transmembrane region" description="Helical" evidence="6">
    <location>
        <begin position="93"/>
        <end position="114"/>
    </location>
</feature>
<proteinExistence type="predicted"/>
<feature type="transmembrane region" description="Helical" evidence="6">
    <location>
        <begin position="21"/>
        <end position="39"/>
    </location>
</feature>
<evidence type="ECO:0000256" key="4">
    <source>
        <dbReference type="ARBA" id="ARBA00022989"/>
    </source>
</evidence>
<reference evidence="7 8" key="1">
    <citation type="submission" date="2017-02" db="EMBL/GenBank/DDBJ databases">
        <authorList>
            <person name="Peterson S.W."/>
        </authorList>
    </citation>
    <scope>NUCLEOTIDE SEQUENCE [LARGE SCALE GENOMIC DNA]</scope>
    <source>
        <strain evidence="7 8">ATCC BAA-908</strain>
    </source>
</reference>
<evidence type="ECO:0000313" key="8">
    <source>
        <dbReference type="Proteomes" id="UP000190423"/>
    </source>
</evidence>
<dbReference type="Proteomes" id="UP000190423">
    <property type="component" value="Unassembled WGS sequence"/>
</dbReference>
<feature type="transmembrane region" description="Helical" evidence="6">
    <location>
        <begin position="45"/>
        <end position="72"/>
    </location>
</feature>
<feature type="transmembrane region" description="Helical" evidence="6">
    <location>
        <begin position="310"/>
        <end position="333"/>
    </location>
</feature>
<feature type="transmembrane region" description="Helical" evidence="6">
    <location>
        <begin position="126"/>
        <end position="146"/>
    </location>
</feature>
<evidence type="ECO:0000256" key="2">
    <source>
        <dbReference type="ARBA" id="ARBA00022475"/>
    </source>
</evidence>
<keyword evidence="4 6" id="KW-1133">Transmembrane helix</keyword>
<dbReference type="STRING" id="261392.SAMN02745149_01611"/>
<dbReference type="AlphaFoldDB" id="A0A1T4LIA3"/>
<feature type="transmembrane region" description="Helical" evidence="6">
    <location>
        <begin position="402"/>
        <end position="422"/>
    </location>
</feature>
<protein>
    <recommendedName>
        <fullName evidence="9">Membrane protein involved in the export of O-antigen and teichoic acid</fullName>
    </recommendedName>
</protein>
<keyword evidence="2" id="KW-1003">Cell membrane</keyword>
<sequence length="505" mass="57763">MSDSRIKNTLLSTSLNIIEQVIAMIFGLIVPRLVIKTFGSEVNGLTAFITQILNVFALLQAGMIGASIFALYEPLAKKDYDQMNIIVDSSSRFFRKIAGIFFSLVLLAIPYIVYQESSTSFARWEIIVTTIIMGLNATLTFLFSSRYDIIISSYQKRFLFSIAAIVNKFVYYGLIFCIIILKKHFVLMYASSLVANVCTILILRYYYKQLTKEWLKPIKGKNTYKIQNRNYLLCNQVVYQIINSLPLLLIANFYDLKVASVYSINFTLVNILKMVISSFMRSVTEPFGNYRVTHSKEDVVKMYRVIQSGISFVVIIFSSCFVCLSTSFISIYTNNISEVNYVIPIMAFTLLTEFFFSSHKLIADLLIDIHGLYKKIYIPIFISGAISAIAMVLTAKFVDYKYIPLCSALFYLLLYVIFLLIVKKELDISLFFRNYLTIIVSVIAIGFIYFTYTRIAPDISNLLFWFIHAIVLFISSVLFAGIAITVVDRKSVCIVLRKLNSYIKK</sequence>
<evidence type="ECO:0000256" key="1">
    <source>
        <dbReference type="ARBA" id="ARBA00004651"/>
    </source>
</evidence>
<feature type="transmembrane region" description="Helical" evidence="6">
    <location>
        <begin position="187"/>
        <end position="207"/>
    </location>
</feature>
<comment type="subcellular location">
    <subcellularLocation>
        <location evidence="1">Cell membrane</location>
        <topology evidence="1">Multi-pass membrane protein</topology>
    </subcellularLocation>
</comment>
<gene>
    <name evidence="7" type="ORF">SAMN02745149_01611</name>
</gene>
<feature type="transmembrane region" description="Helical" evidence="6">
    <location>
        <begin position="434"/>
        <end position="452"/>
    </location>
</feature>
<name>A0A1T4LIA3_TREPO</name>
<keyword evidence="8" id="KW-1185">Reference proteome</keyword>
<dbReference type="PANTHER" id="PTHR30250">
    <property type="entry name" value="PST FAMILY PREDICTED COLANIC ACID TRANSPORTER"/>
    <property type="match status" value="1"/>
</dbReference>
<feature type="transmembrane region" description="Helical" evidence="6">
    <location>
        <begin position="158"/>
        <end position="181"/>
    </location>
</feature>
<dbReference type="InterPro" id="IPR050833">
    <property type="entry name" value="Poly_Biosynth_Transport"/>
</dbReference>
<dbReference type="OrthoDB" id="8609648at2"/>
<evidence type="ECO:0000256" key="6">
    <source>
        <dbReference type="SAM" id="Phobius"/>
    </source>
</evidence>